<comment type="catalytic activity">
    <reaction evidence="1">
        <text>Hydrolysis of terminal, non-reducing alpha-D-galactose residues in alpha-D-galactosides, including galactose oligosaccharides, galactomannans and galactolipids.</text>
        <dbReference type="EC" id="3.2.1.22"/>
    </reaction>
</comment>
<proteinExistence type="predicted"/>
<dbReference type="GeneID" id="54280474"/>
<feature type="non-terminal residue" evidence="4">
    <location>
        <position position="1"/>
    </location>
</feature>
<dbReference type="SUPFAM" id="SSF51445">
    <property type="entry name" value="(Trans)glycosidases"/>
    <property type="match status" value="1"/>
</dbReference>
<evidence type="ECO:0000256" key="1">
    <source>
        <dbReference type="ARBA" id="ARBA00001255"/>
    </source>
</evidence>
<dbReference type="RefSeq" id="XP_033390456.1">
    <property type="nucleotide sequence ID" value="XM_033523077.1"/>
</dbReference>
<dbReference type="Proteomes" id="UP000799778">
    <property type="component" value="Unassembled WGS sequence"/>
</dbReference>
<reference evidence="4" key="1">
    <citation type="journal article" date="2020" name="Stud. Mycol.">
        <title>101 Dothideomycetes genomes: a test case for predicting lifestyles and emergence of pathogens.</title>
        <authorList>
            <person name="Haridas S."/>
            <person name="Albert R."/>
            <person name="Binder M."/>
            <person name="Bloem J."/>
            <person name="Labutti K."/>
            <person name="Salamov A."/>
            <person name="Andreopoulos B."/>
            <person name="Baker S."/>
            <person name="Barry K."/>
            <person name="Bills G."/>
            <person name="Bluhm B."/>
            <person name="Cannon C."/>
            <person name="Castanera R."/>
            <person name="Culley D."/>
            <person name="Daum C."/>
            <person name="Ezra D."/>
            <person name="Gonzalez J."/>
            <person name="Henrissat B."/>
            <person name="Kuo A."/>
            <person name="Liang C."/>
            <person name="Lipzen A."/>
            <person name="Lutzoni F."/>
            <person name="Magnuson J."/>
            <person name="Mondo S."/>
            <person name="Nolan M."/>
            <person name="Ohm R."/>
            <person name="Pangilinan J."/>
            <person name="Park H.-J."/>
            <person name="Ramirez L."/>
            <person name="Alfaro M."/>
            <person name="Sun H."/>
            <person name="Tritt A."/>
            <person name="Yoshinaga Y."/>
            <person name="Zwiers L.-H."/>
            <person name="Turgeon B."/>
            <person name="Goodwin S."/>
            <person name="Spatafora J."/>
            <person name="Crous P."/>
            <person name="Grigoriev I."/>
        </authorList>
    </citation>
    <scope>NUCLEOTIDE SEQUENCE</scope>
    <source>
        <strain evidence="4">CBS 175.79</strain>
    </source>
</reference>
<organism evidence="4 5">
    <name type="scientific">Aaosphaeria arxii CBS 175.79</name>
    <dbReference type="NCBI Taxonomy" id="1450172"/>
    <lineage>
        <taxon>Eukaryota</taxon>
        <taxon>Fungi</taxon>
        <taxon>Dikarya</taxon>
        <taxon>Ascomycota</taxon>
        <taxon>Pezizomycotina</taxon>
        <taxon>Dothideomycetes</taxon>
        <taxon>Pleosporomycetidae</taxon>
        <taxon>Pleosporales</taxon>
        <taxon>Pleosporales incertae sedis</taxon>
        <taxon>Aaosphaeria</taxon>
    </lineage>
</organism>
<evidence type="ECO:0000313" key="5">
    <source>
        <dbReference type="Proteomes" id="UP000799778"/>
    </source>
</evidence>
<dbReference type="GO" id="GO:0004557">
    <property type="term" value="F:alpha-galactosidase activity"/>
    <property type="evidence" value="ECO:0007669"/>
    <property type="project" value="UniProtKB-EC"/>
</dbReference>
<dbReference type="InterPro" id="IPR013785">
    <property type="entry name" value="Aldolase_TIM"/>
</dbReference>
<dbReference type="PANTHER" id="PTHR35273:SF2">
    <property type="entry name" value="ALPHA-GALACTOSIDASE"/>
    <property type="match status" value="1"/>
</dbReference>
<sequence length="209" mass="22832">VPAFPAGSTWDILLNKGDAPGNIRQVTSNNIQAIDIDLFDTDKATIADLKATKQVICYFSAGTKEGWRPDAGSFKDGDVGKNMDDWPDEAWLNVKSENVRNIMKLRIKKAAESGCTAVDPDNVDGFVSDGGQDGFGYDKSAYVDYVKFLAQEANAQNLAMGLKNAVDIIPDVVSVVQFAVNEQCHEYAGECAKYKPFTAQNKAVFNIEY</sequence>
<keyword evidence="4" id="KW-0378">Hydrolase</keyword>
<dbReference type="Pfam" id="PF03537">
    <property type="entry name" value="Glyco_hydro_114"/>
    <property type="match status" value="1"/>
</dbReference>
<dbReference type="EMBL" id="ML978066">
    <property type="protein sequence ID" value="KAF2022117.1"/>
    <property type="molecule type" value="Genomic_DNA"/>
</dbReference>
<dbReference type="AlphaFoldDB" id="A0A6A5YAR6"/>
<evidence type="ECO:0000313" key="4">
    <source>
        <dbReference type="EMBL" id="KAF2022117.1"/>
    </source>
</evidence>
<gene>
    <name evidence="4" type="ORF">BU24DRAFT_337001</name>
</gene>
<protein>
    <recommendedName>
        <fullName evidence="2">alpha-galactosidase</fullName>
        <ecNumber evidence="2">3.2.1.22</ecNumber>
    </recommendedName>
</protein>
<dbReference type="InterPro" id="IPR004352">
    <property type="entry name" value="GH114_TIM-barrel"/>
</dbReference>
<dbReference type="PANTHER" id="PTHR35273">
    <property type="entry name" value="ALPHA-1,4 POLYGALACTOSAMINIDASE, PUTATIVE (AFU_ORTHOLOGUE AFUA_3G07890)-RELATED"/>
    <property type="match status" value="1"/>
</dbReference>
<evidence type="ECO:0000256" key="2">
    <source>
        <dbReference type="ARBA" id="ARBA00012755"/>
    </source>
</evidence>
<dbReference type="EC" id="3.2.1.22" evidence="2"/>
<feature type="non-terminal residue" evidence="4">
    <location>
        <position position="209"/>
    </location>
</feature>
<dbReference type="OrthoDB" id="2108802at2759"/>
<name>A0A6A5YAR6_9PLEO</name>
<dbReference type="Gene3D" id="3.20.20.70">
    <property type="entry name" value="Aldolase class I"/>
    <property type="match status" value="1"/>
</dbReference>
<dbReference type="InterPro" id="IPR017853">
    <property type="entry name" value="GH"/>
</dbReference>
<feature type="domain" description="Glycoside-hydrolase family GH114 TIM-barrel" evidence="3">
    <location>
        <begin position="9"/>
        <end position="209"/>
    </location>
</feature>
<evidence type="ECO:0000259" key="3">
    <source>
        <dbReference type="Pfam" id="PF03537"/>
    </source>
</evidence>
<keyword evidence="5" id="KW-1185">Reference proteome</keyword>
<accession>A0A6A5YAR6</accession>